<protein>
    <recommendedName>
        <fullName evidence="2">Methyltransferase type 11 domain-containing protein</fullName>
    </recommendedName>
</protein>
<dbReference type="InterPro" id="IPR029063">
    <property type="entry name" value="SAM-dependent_MTases_sf"/>
</dbReference>
<keyword evidence="4" id="KW-1185">Reference proteome</keyword>
<accession>W9RKH6</accession>
<dbReference type="Gene3D" id="3.40.50.150">
    <property type="entry name" value="Vaccinia Virus protein VP39"/>
    <property type="match status" value="1"/>
</dbReference>
<evidence type="ECO:0000313" key="3">
    <source>
        <dbReference type="EMBL" id="EXB82455.1"/>
    </source>
</evidence>
<evidence type="ECO:0000313" key="4">
    <source>
        <dbReference type="Proteomes" id="UP000030645"/>
    </source>
</evidence>
<keyword evidence="1" id="KW-0812">Transmembrane</keyword>
<dbReference type="PANTHER" id="PTHR45085">
    <property type="entry name" value="F21J9.14"/>
    <property type="match status" value="1"/>
</dbReference>
<dbReference type="Proteomes" id="UP000030645">
    <property type="component" value="Unassembled WGS sequence"/>
</dbReference>
<dbReference type="Pfam" id="PF08241">
    <property type="entry name" value="Methyltransf_11"/>
    <property type="match status" value="1"/>
</dbReference>
<name>W9RKH6_9ROSA</name>
<gene>
    <name evidence="3" type="ORF">L484_027629</name>
</gene>
<evidence type="ECO:0000259" key="2">
    <source>
        <dbReference type="Pfam" id="PF08241"/>
    </source>
</evidence>
<dbReference type="eggNOG" id="ENOG502QRZW">
    <property type="taxonomic scope" value="Eukaryota"/>
</dbReference>
<dbReference type="OrthoDB" id="1909814at2759"/>
<feature type="domain" description="Methyltransferase type 11" evidence="2">
    <location>
        <begin position="118"/>
        <end position="199"/>
    </location>
</feature>
<organism evidence="3 4">
    <name type="scientific">Morus notabilis</name>
    <dbReference type="NCBI Taxonomy" id="981085"/>
    <lineage>
        <taxon>Eukaryota</taxon>
        <taxon>Viridiplantae</taxon>
        <taxon>Streptophyta</taxon>
        <taxon>Embryophyta</taxon>
        <taxon>Tracheophyta</taxon>
        <taxon>Spermatophyta</taxon>
        <taxon>Magnoliopsida</taxon>
        <taxon>eudicotyledons</taxon>
        <taxon>Gunneridae</taxon>
        <taxon>Pentapetalae</taxon>
        <taxon>rosids</taxon>
        <taxon>fabids</taxon>
        <taxon>Rosales</taxon>
        <taxon>Moraceae</taxon>
        <taxon>Moreae</taxon>
        <taxon>Morus</taxon>
    </lineage>
</organism>
<keyword evidence="1" id="KW-1133">Transmembrane helix</keyword>
<proteinExistence type="predicted"/>
<dbReference type="STRING" id="981085.W9RKH6"/>
<dbReference type="SUPFAM" id="SSF53335">
    <property type="entry name" value="S-adenosyl-L-methionine-dependent methyltransferases"/>
    <property type="match status" value="1"/>
</dbReference>
<dbReference type="AlphaFoldDB" id="W9RKH6"/>
<sequence length="251" mass="28826">MKISQTKQSSSIIKYFLIFLILSLPLFLFLVTLQPGPRRAAGGTKTPTKPGFESSDLRIRPGYQSYEAYVQRQLNKTLNPKLRQIWTTRDWERKIKVFSRFFSELKNQSLLFDNSKALCIGARVGQEVEALRRTGVADSVGIDLVPCPPLVVKGDFHHQPFDDATFDFEFSNVFDHALYPEKFVSEIERTLRLGGVCVLHVALSRRADKYSANDLYSFEPLVRMFEKSDLVHVRKIDGFGLDTEVVFRKRQ</sequence>
<dbReference type="PANTHER" id="PTHR45085:SF2">
    <property type="entry name" value="F21J9.14"/>
    <property type="match status" value="1"/>
</dbReference>
<keyword evidence="1" id="KW-0472">Membrane</keyword>
<evidence type="ECO:0000256" key="1">
    <source>
        <dbReference type="SAM" id="Phobius"/>
    </source>
</evidence>
<dbReference type="InterPro" id="IPR013216">
    <property type="entry name" value="Methyltransf_11"/>
</dbReference>
<reference evidence="4" key="1">
    <citation type="submission" date="2013-01" db="EMBL/GenBank/DDBJ databases">
        <title>Draft Genome Sequence of a Mulberry Tree, Morus notabilis C.K. Schneid.</title>
        <authorList>
            <person name="He N."/>
            <person name="Zhao S."/>
        </authorList>
    </citation>
    <scope>NUCLEOTIDE SEQUENCE</scope>
</reference>
<dbReference type="KEGG" id="mnt:21410241"/>
<dbReference type="EMBL" id="KE344869">
    <property type="protein sequence ID" value="EXB82455.1"/>
    <property type="molecule type" value="Genomic_DNA"/>
</dbReference>
<feature type="transmembrane region" description="Helical" evidence="1">
    <location>
        <begin position="12"/>
        <end position="31"/>
    </location>
</feature>
<dbReference type="GO" id="GO:0008757">
    <property type="term" value="F:S-adenosylmethionine-dependent methyltransferase activity"/>
    <property type="evidence" value="ECO:0007669"/>
    <property type="project" value="InterPro"/>
</dbReference>